<dbReference type="Proteomes" id="UP001236014">
    <property type="component" value="Chromosome"/>
</dbReference>
<dbReference type="Pfam" id="PF03932">
    <property type="entry name" value="CutC"/>
    <property type="match status" value="1"/>
</dbReference>
<dbReference type="GO" id="GO:0005507">
    <property type="term" value="F:copper ion binding"/>
    <property type="evidence" value="ECO:0007669"/>
    <property type="project" value="TreeGrafter"/>
</dbReference>
<name>A0A9Y2IM11_9PSEU</name>
<dbReference type="PANTHER" id="PTHR12598:SF0">
    <property type="entry name" value="COPPER HOMEOSTASIS PROTEIN CUTC HOMOLOG"/>
    <property type="match status" value="1"/>
</dbReference>
<organism evidence="3 4">
    <name type="scientific">Amycolatopsis carbonis</name>
    <dbReference type="NCBI Taxonomy" id="715471"/>
    <lineage>
        <taxon>Bacteria</taxon>
        <taxon>Bacillati</taxon>
        <taxon>Actinomycetota</taxon>
        <taxon>Actinomycetes</taxon>
        <taxon>Pseudonocardiales</taxon>
        <taxon>Pseudonocardiaceae</taxon>
        <taxon>Amycolatopsis</taxon>
    </lineage>
</organism>
<dbReference type="Gene3D" id="3.20.20.380">
    <property type="entry name" value="Copper homeostasis (CutC) domain"/>
    <property type="match status" value="1"/>
</dbReference>
<dbReference type="AlphaFoldDB" id="A0A9Y2IM11"/>
<dbReference type="KEGG" id="acab:QRX50_12340"/>
<dbReference type="InterPro" id="IPR036822">
    <property type="entry name" value="CutC-like_dom_sf"/>
</dbReference>
<protein>
    <recommendedName>
        <fullName evidence="2">Copper homeostasis protein cutC homolog</fullName>
    </recommendedName>
</protein>
<evidence type="ECO:0000313" key="3">
    <source>
        <dbReference type="EMBL" id="WIX81486.1"/>
    </source>
</evidence>
<evidence type="ECO:0000256" key="2">
    <source>
        <dbReference type="ARBA" id="ARBA00019014"/>
    </source>
</evidence>
<dbReference type="SUPFAM" id="SSF110395">
    <property type="entry name" value="CutC-like"/>
    <property type="match status" value="1"/>
</dbReference>
<dbReference type="RefSeq" id="WP_285972077.1">
    <property type="nucleotide sequence ID" value="NZ_CP127294.1"/>
</dbReference>
<dbReference type="EMBL" id="CP127294">
    <property type="protein sequence ID" value="WIX81486.1"/>
    <property type="molecule type" value="Genomic_DNA"/>
</dbReference>
<accession>A0A9Y2IM11</accession>
<gene>
    <name evidence="3" type="ORF">QRX50_12340</name>
</gene>
<evidence type="ECO:0000313" key="4">
    <source>
        <dbReference type="Proteomes" id="UP001236014"/>
    </source>
</evidence>
<evidence type="ECO:0000256" key="1">
    <source>
        <dbReference type="ARBA" id="ARBA00007768"/>
    </source>
</evidence>
<dbReference type="InterPro" id="IPR005627">
    <property type="entry name" value="CutC-like"/>
</dbReference>
<dbReference type="PANTHER" id="PTHR12598">
    <property type="entry name" value="COPPER HOMEOSTASIS PROTEIN CUTC"/>
    <property type="match status" value="1"/>
</dbReference>
<sequence>MSSKTALLEVIALGPEDAQRAQEGGADRLELVADMARDGLTPSEQTVRDVLAATDLPVRVMLRGSDGFAAGDLDALRADTARLLAAGAREFVFGFLTEDNEIDVDACRSLLKELDGAPWTFHRAIDRARDPLAAFDVLTELGCDTVLAAGSPHGVGSGLSVLQRLARRTEGPSLLVGGGLRAQQVHLLRAGGVRGFHVGSAVRPGGWESPVDAAAVREWAELVKS</sequence>
<keyword evidence="4" id="KW-1185">Reference proteome</keyword>
<proteinExistence type="inferred from homology"/>
<reference evidence="3 4" key="1">
    <citation type="submission" date="2023-06" db="EMBL/GenBank/DDBJ databases">
        <authorList>
            <person name="Oyuntsetseg B."/>
            <person name="Kim S.B."/>
        </authorList>
    </citation>
    <scope>NUCLEOTIDE SEQUENCE [LARGE SCALE GENOMIC DNA]</scope>
    <source>
        <strain evidence="3 4">2-15</strain>
    </source>
</reference>
<comment type="similarity">
    <text evidence="1">Belongs to the CutC family.</text>
</comment>